<feature type="region of interest" description="Disordered" evidence="1">
    <location>
        <begin position="80"/>
        <end position="116"/>
    </location>
</feature>
<gene>
    <name evidence="3" type="primary">LOC117143406</name>
</gene>
<dbReference type="GeneID" id="117143406"/>
<accession>A0A6P8KKS1</accession>
<keyword evidence="2" id="KW-1185">Reference proteome</keyword>
<dbReference type="AlphaFoldDB" id="A0A6P8KKS1"/>
<dbReference type="RefSeq" id="XP_033163991.1">
    <property type="nucleotide sequence ID" value="XM_033308100.1"/>
</dbReference>
<organism evidence="2 3">
    <name type="scientific">Drosophila mauritiana</name>
    <name type="common">Fruit fly</name>
    <dbReference type="NCBI Taxonomy" id="7226"/>
    <lineage>
        <taxon>Eukaryota</taxon>
        <taxon>Metazoa</taxon>
        <taxon>Ecdysozoa</taxon>
        <taxon>Arthropoda</taxon>
        <taxon>Hexapoda</taxon>
        <taxon>Insecta</taxon>
        <taxon>Pterygota</taxon>
        <taxon>Neoptera</taxon>
        <taxon>Endopterygota</taxon>
        <taxon>Diptera</taxon>
        <taxon>Brachycera</taxon>
        <taxon>Muscomorpha</taxon>
        <taxon>Ephydroidea</taxon>
        <taxon>Drosophilidae</taxon>
        <taxon>Drosophila</taxon>
        <taxon>Sophophora</taxon>
    </lineage>
</organism>
<dbReference type="Proteomes" id="UP000515162">
    <property type="component" value="Chromosome 3R"/>
</dbReference>
<evidence type="ECO:0000256" key="1">
    <source>
        <dbReference type="SAM" id="MobiDB-lite"/>
    </source>
</evidence>
<reference evidence="3" key="1">
    <citation type="submission" date="2025-08" db="UniProtKB">
        <authorList>
            <consortium name="RefSeq"/>
        </authorList>
    </citation>
    <scope>IDENTIFICATION</scope>
    <source>
        <strain evidence="3">Mau12</strain>
        <tissue evidence="3">Whole Body</tissue>
    </source>
</reference>
<evidence type="ECO:0000313" key="2">
    <source>
        <dbReference type="Proteomes" id="UP000515162"/>
    </source>
</evidence>
<proteinExistence type="predicted"/>
<evidence type="ECO:0000313" key="3">
    <source>
        <dbReference type="RefSeq" id="XP_033163991.1"/>
    </source>
</evidence>
<sequence>MSKAKSTPHEPTIHYLDSVLSDEEKRCAYGHQWRNFSISRSGRFRSKNKKRDAVDGKFFDGGSGSLQDIEKVSNCTSKSTSKCVAPATGPMTPSANQARSQRDQVESYKSVYETNL</sequence>
<name>A0A6P8KKS1_DROMA</name>
<protein>
    <submittedName>
        <fullName evidence="3">Uncharacterized protein LOC117143406</fullName>
    </submittedName>
</protein>